<protein>
    <submittedName>
        <fullName evidence="2">Uncharacterized protein</fullName>
    </submittedName>
</protein>
<feature type="non-terminal residue" evidence="2">
    <location>
        <position position="1"/>
    </location>
</feature>
<feature type="compositionally biased region" description="Basic and acidic residues" evidence="1">
    <location>
        <begin position="138"/>
        <end position="150"/>
    </location>
</feature>
<comment type="caution">
    <text evidence="2">The sequence shown here is derived from an EMBL/GenBank/DDBJ whole genome shotgun (WGS) entry which is preliminary data.</text>
</comment>
<evidence type="ECO:0000256" key="1">
    <source>
        <dbReference type="SAM" id="MobiDB-lite"/>
    </source>
</evidence>
<proteinExistence type="predicted"/>
<feature type="region of interest" description="Disordered" evidence="1">
    <location>
        <begin position="180"/>
        <end position="277"/>
    </location>
</feature>
<sequence length="277" mass="29785">SLGLPSFHRGILHGIPPDTVVGQKTVSFAPGLSLWSVRHLNDTAMDTIPPGEVSAEMSVLQQVQTVDATITSVLVSCERVGVDALEEGARAWESTGSKGTFHLVSDGVYMSVVLLRPAGGDSFTCVLDPNKATPSATRDIKTHGPRDRSRPKYSFHFASEADRDRVYTCISAARTIPTPSIEPIPCPSAPTAESLCPNTLERGSYPLPQTSEPNTVPKGSRGREKRKSRAKRQYPINGNPPPTPLPGSSARALPRMSLPDDYNSKGLEHLSDLVPPK</sequence>
<evidence type="ECO:0000313" key="2">
    <source>
        <dbReference type="EMBL" id="GIQ90359.1"/>
    </source>
</evidence>
<feature type="compositionally biased region" description="Basic residues" evidence="1">
    <location>
        <begin position="223"/>
        <end position="232"/>
    </location>
</feature>
<dbReference type="AlphaFoldDB" id="A0A9K3GNJ4"/>
<dbReference type="Proteomes" id="UP000265618">
    <property type="component" value="Unassembled WGS sequence"/>
</dbReference>
<feature type="non-terminal residue" evidence="2">
    <location>
        <position position="277"/>
    </location>
</feature>
<feature type="compositionally biased region" description="Basic and acidic residues" evidence="1">
    <location>
        <begin position="262"/>
        <end position="271"/>
    </location>
</feature>
<name>A0A9K3GNJ4_9EUKA</name>
<dbReference type="EMBL" id="BDIP01006082">
    <property type="protein sequence ID" value="GIQ90359.1"/>
    <property type="molecule type" value="Genomic_DNA"/>
</dbReference>
<reference evidence="2 3" key="1">
    <citation type="journal article" date="2018" name="PLoS ONE">
        <title>The draft genome of Kipferlia bialata reveals reductive genome evolution in fornicate parasites.</title>
        <authorList>
            <person name="Tanifuji G."/>
            <person name="Takabayashi S."/>
            <person name="Kume K."/>
            <person name="Takagi M."/>
            <person name="Nakayama T."/>
            <person name="Kamikawa R."/>
            <person name="Inagaki Y."/>
            <person name="Hashimoto T."/>
        </authorList>
    </citation>
    <scope>NUCLEOTIDE SEQUENCE [LARGE SCALE GENOMIC DNA]</scope>
    <source>
        <strain evidence="2">NY0173</strain>
    </source>
</reference>
<organism evidence="2 3">
    <name type="scientific">Kipferlia bialata</name>
    <dbReference type="NCBI Taxonomy" id="797122"/>
    <lineage>
        <taxon>Eukaryota</taxon>
        <taxon>Metamonada</taxon>
        <taxon>Carpediemonas-like organisms</taxon>
        <taxon>Kipferlia</taxon>
    </lineage>
</organism>
<keyword evidence="3" id="KW-1185">Reference proteome</keyword>
<gene>
    <name evidence="2" type="ORF">KIPB_013127</name>
</gene>
<evidence type="ECO:0000313" key="3">
    <source>
        <dbReference type="Proteomes" id="UP000265618"/>
    </source>
</evidence>
<accession>A0A9K3GNJ4</accession>
<feature type="region of interest" description="Disordered" evidence="1">
    <location>
        <begin position="131"/>
        <end position="157"/>
    </location>
</feature>